<accession>A0A4R5ABJ7</accession>
<organism evidence="1 2">
    <name type="scientific">Jiangella aurantiaca</name>
    <dbReference type="NCBI Taxonomy" id="2530373"/>
    <lineage>
        <taxon>Bacteria</taxon>
        <taxon>Bacillati</taxon>
        <taxon>Actinomycetota</taxon>
        <taxon>Actinomycetes</taxon>
        <taxon>Jiangellales</taxon>
        <taxon>Jiangellaceae</taxon>
        <taxon>Jiangella</taxon>
    </lineage>
</organism>
<evidence type="ECO:0000313" key="1">
    <source>
        <dbReference type="EMBL" id="TDD68359.1"/>
    </source>
</evidence>
<dbReference type="EMBL" id="SMLB01000021">
    <property type="protein sequence ID" value="TDD68359.1"/>
    <property type="molecule type" value="Genomic_DNA"/>
</dbReference>
<reference evidence="1 2" key="1">
    <citation type="submission" date="2019-02" db="EMBL/GenBank/DDBJ databases">
        <title>Draft genome sequences of novel Actinobacteria.</title>
        <authorList>
            <person name="Sahin N."/>
            <person name="Ay H."/>
            <person name="Saygin H."/>
        </authorList>
    </citation>
    <scope>NUCLEOTIDE SEQUENCE [LARGE SCALE GENOMIC DNA]</scope>
    <source>
        <strain evidence="1 2">8K307</strain>
    </source>
</reference>
<keyword evidence="2" id="KW-1185">Reference proteome</keyword>
<dbReference type="RefSeq" id="WP_132104194.1">
    <property type="nucleotide sequence ID" value="NZ_SMLB01000021.1"/>
</dbReference>
<proteinExistence type="predicted"/>
<name>A0A4R5ABJ7_9ACTN</name>
<sequence length="102" mass="11456">MTADEEEEARRERLQRFLADEVWPRIPAEVRGHAPTKAEREVLLGDDPADLVRAGYDAALPAYAALEHDTWPRTRWLRELSALLEPGSAVLENGLRGSPRSP</sequence>
<comment type="caution">
    <text evidence="1">The sequence shown here is derived from an EMBL/GenBank/DDBJ whole genome shotgun (WGS) entry which is preliminary data.</text>
</comment>
<protein>
    <submittedName>
        <fullName evidence="1">Uncharacterized protein</fullName>
    </submittedName>
</protein>
<dbReference type="OrthoDB" id="27145at2"/>
<dbReference type="AlphaFoldDB" id="A0A4R5ABJ7"/>
<gene>
    <name evidence="1" type="ORF">E1262_16285</name>
</gene>
<dbReference type="Proteomes" id="UP000295217">
    <property type="component" value="Unassembled WGS sequence"/>
</dbReference>
<evidence type="ECO:0000313" key="2">
    <source>
        <dbReference type="Proteomes" id="UP000295217"/>
    </source>
</evidence>